<dbReference type="GO" id="GO:0003824">
    <property type="term" value="F:catalytic activity"/>
    <property type="evidence" value="ECO:0007669"/>
    <property type="project" value="InterPro"/>
</dbReference>
<dbReference type="InterPro" id="IPR035994">
    <property type="entry name" value="Nucleoside_phosphorylase_sf"/>
</dbReference>
<dbReference type="AlphaFoldDB" id="A0A3L6NKQ4"/>
<evidence type="ECO:0000313" key="1">
    <source>
        <dbReference type="EMBL" id="RKK18771.1"/>
    </source>
</evidence>
<comment type="caution">
    <text evidence="1">The sequence shown here is derived from an EMBL/GenBank/DDBJ whole genome shotgun (WGS) entry which is preliminary data.</text>
</comment>
<organism evidence="1 2">
    <name type="scientific">Fusarium oxysporum f. sp. cepae</name>
    <dbReference type="NCBI Taxonomy" id="396571"/>
    <lineage>
        <taxon>Eukaryota</taxon>
        <taxon>Fungi</taxon>
        <taxon>Dikarya</taxon>
        <taxon>Ascomycota</taxon>
        <taxon>Pezizomycotina</taxon>
        <taxon>Sordariomycetes</taxon>
        <taxon>Hypocreomycetidae</taxon>
        <taxon>Hypocreales</taxon>
        <taxon>Nectriaceae</taxon>
        <taxon>Fusarium</taxon>
        <taxon>Fusarium oxysporum species complex</taxon>
    </lineage>
</organism>
<evidence type="ECO:0000313" key="2">
    <source>
        <dbReference type="Proteomes" id="UP000270866"/>
    </source>
</evidence>
<dbReference type="Proteomes" id="UP000270866">
    <property type="component" value="Unassembled WGS sequence"/>
</dbReference>
<name>A0A3L6NKQ4_FUSOX</name>
<gene>
    <name evidence="1" type="ORF">BFJ65_g9067</name>
</gene>
<reference evidence="1 2" key="1">
    <citation type="journal article" date="2018" name="Sci. Rep.">
        <title>Characterisation of pathogen-specific regions and novel effector candidates in Fusarium oxysporum f. sp. cepae.</title>
        <authorList>
            <person name="Armitage A.D."/>
            <person name="Taylor A."/>
            <person name="Sobczyk M.K."/>
            <person name="Baxter L."/>
            <person name="Greenfield B.P."/>
            <person name="Bates H.J."/>
            <person name="Wilson F."/>
            <person name="Jackson A.C."/>
            <person name="Ott S."/>
            <person name="Harrison R.J."/>
            <person name="Clarkson J.P."/>
        </authorList>
    </citation>
    <scope>NUCLEOTIDE SEQUENCE [LARGE SCALE GENOMIC DNA]</scope>
    <source>
        <strain evidence="1 2">FoC_Fus2</strain>
    </source>
</reference>
<dbReference type="SUPFAM" id="SSF53167">
    <property type="entry name" value="Purine and uridine phosphorylases"/>
    <property type="match status" value="1"/>
</dbReference>
<dbReference type="EMBL" id="MRCU01000005">
    <property type="protein sequence ID" value="RKK18771.1"/>
    <property type="molecule type" value="Genomic_DNA"/>
</dbReference>
<accession>A0A3L6NKQ4</accession>
<dbReference type="Gene3D" id="3.40.50.1580">
    <property type="entry name" value="Nucleoside phosphorylase domain"/>
    <property type="match status" value="1"/>
</dbReference>
<dbReference type="GO" id="GO:0009116">
    <property type="term" value="P:nucleoside metabolic process"/>
    <property type="evidence" value="ECO:0007669"/>
    <property type="project" value="InterPro"/>
</dbReference>
<dbReference type="InterPro" id="IPR053137">
    <property type="entry name" value="NLR-like"/>
</dbReference>
<protein>
    <submittedName>
        <fullName evidence="1">Uncharacterized protein</fullName>
    </submittedName>
</protein>
<dbReference type="PANTHER" id="PTHR46082:SF6">
    <property type="entry name" value="AAA+ ATPASE DOMAIN-CONTAINING PROTEIN-RELATED"/>
    <property type="match status" value="1"/>
</dbReference>
<dbReference type="PANTHER" id="PTHR46082">
    <property type="entry name" value="ATP/GTP-BINDING PROTEIN-RELATED"/>
    <property type="match status" value="1"/>
</dbReference>
<proteinExistence type="predicted"/>
<sequence length="361" mass="40374">MIQHNSSEDYIEVAVVCALTREYDAMSRFGQFEEEEVKEITKDYGAYRYGRIDSLRLVLARPLKKGRVAMTVMATFLQSRFRNLKLVILTGICGGIPSAVTGHDLLFGDIVVDPRRLDADVQVSGIKIEQDSGGCSTTWARGLRSAIETDDCLGYFKARIMDFLKPLQRAAPAKYKYPGAGKDRLYQHDYPHFCEKCRMNQNLAYCECRKLPCDELGCSNDHLVRRDRIDYKRKLEDDGRADEAQTPNVILGPVVSTEDVLRDPEKRDNLGTKGTVAIEMEADAVCEVFPCIVIKAVSDYADSHKNDAYQDYASATAASATMVMLVILERLAGEVRSYLRLGAALYNQSLDSSVVGWDVTC</sequence>